<reference evidence="1 2" key="1">
    <citation type="submission" date="2013-09" db="EMBL/GenBank/DDBJ databases">
        <title>Corchorus capsularis genome sequencing.</title>
        <authorList>
            <person name="Alam M."/>
            <person name="Haque M.S."/>
            <person name="Islam M.S."/>
            <person name="Emdad E.M."/>
            <person name="Islam M.M."/>
            <person name="Ahmed B."/>
            <person name="Halim A."/>
            <person name="Hossen Q.M.M."/>
            <person name="Hossain M.Z."/>
            <person name="Ahmed R."/>
            <person name="Khan M.M."/>
            <person name="Islam R."/>
            <person name="Rashid M.M."/>
            <person name="Khan S.A."/>
            <person name="Rahman M.S."/>
            <person name="Alam M."/>
        </authorList>
    </citation>
    <scope>NUCLEOTIDE SEQUENCE [LARGE SCALE GENOMIC DNA]</scope>
    <source>
        <strain evidence="2">cv. CVL-1</strain>
        <tissue evidence="1">Whole seedling</tissue>
    </source>
</reference>
<dbReference type="AlphaFoldDB" id="A0A1R3JHK2"/>
<comment type="caution">
    <text evidence="1">The sequence shown here is derived from an EMBL/GenBank/DDBJ whole genome shotgun (WGS) entry which is preliminary data.</text>
</comment>
<gene>
    <name evidence="1" type="ORF">CCACVL1_06065</name>
</gene>
<proteinExistence type="predicted"/>
<dbReference type="Gramene" id="OMO94294">
    <property type="protein sequence ID" value="OMO94294"/>
    <property type="gene ID" value="CCACVL1_06065"/>
</dbReference>
<evidence type="ECO:0000313" key="1">
    <source>
        <dbReference type="EMBL" id="OMO94294.1"/>
    </source>
</evidence>
<sequence>MTKPLLVISIYQAAVDLTVNGLK</sequence>
<protein>
    <submittedName>
        <fullName evidence="1">Uncharacterized protein</fullName>
    </submittedName>
</protein>
<dbReference type="Proteomes" id="UP000188268">
    <property type="component" value="Unassembled WGS sequence"/>
</dbReference>
<accession>A0A1R3JHK2</accession>
<keyword evidence="2" id="KW-1185">Reference proteome</keyword>
<organism evidence="1 2">
    <name type="scientific">Corchorus capsularis</name>
    <name type="common">Jute</name>
    <dbReference type="NCBI Taxonomy" id="210143"/>
    <lineage>
        <taxon>Eukaryota</taxon>
        <taxon>Viridiplantae</taxon>
        <taxon>Streptophyta</taxon>
        <taxon>Embryophyta</taxon>
        <taxon>Tracheophyta</taxon>
        <taxon>Spermatophyta</taxon>
        <taxon>Magnoliopsida</taxon>
        <taxon>eudicotyledons</taxon>
        <taxon>Gunneridae</taxon>
        <taxon>Pentapetalae</taxon>
        <taxon>rosids</taxon>
        <taxon>malvids</taxon>
        <taxon>Malvales</taxon>
        <taxon>Malvaceae</taxon>
        <taxon>Grewioideae</taxon>
        <taxon>Apeibeae</taxon>
        <taxon>Corchorus</taxon>
    </lineage>
</organism>
<dbReference type="EMBL" id="AWWV01007903">
    <property type="protein sequence ID" value="OMO94294.1"/>
    <property type="molecule type" value="Genomic_DNA"/>
</dbReference>
<name>A0A1R3JHK2_COCAP</name>
<evidence type="ECO:0000313" key="2">
    <source>
        <dbReference type="Proteomes" id="UP000188268"/>
    </source>
</evidence>